<dbReference type="Pfam" id="PF23865">
    <property type="entry name" value="DUF7223"/>
    <property type="match status" value="1"/>
</dbReference>
<reference evidence="4" key="1">
    <citation type="submission" date="2023-03" db="EMBL/GenBank/DDBJ databases">
        <title>Massive genome expansion in bonnet fungi (Mycena s.s.) driven by repeated elements and novel gene families across ecological guilds.</title>
        <authorList>
            <consortium name="Lawrence Berkeley National Laboratory"/>
            <person name="Harder C.B."/>
            <person name="Miyauchi S."/>
            <person name="Viragh M."/>
            <person name="Kuo A."/>
            <person name="Thoen E."/>
            <person name="Andreopoulos B."/>
            <person name="Lu D."/>
            <person name="Skrede I."/>
            <person name="Drula E."/>
            <person name="Henrissat B."/>
            <person name="Morin E."/>
            <person name="Kohler A."/>
            <person name="Barry K."/>
            <person name="LaButti K."/>
            <person name="Morin E."/>
            <person name="Salamov A."/>
            <person name="Lipzen A."/>
            <person name="Mereny Z."/>
            <person name="Hegedus B."/>
            <person name="Baldrian P."/>
            <person name="Stursova M."/>
            <person name="Weitz H."/>
            <person name="Taylor A."/>
            <person name="Grigoriev I.V."/>
            <person name="Nagy L.G."/>
            <person name="Martin F."/>
            <person name="Kauserud H."/>
        </authorList>
    </citation>
    <scope>NUCLEOTIDE SEQUENCE</scope>
    <source>
        <strain evidence="4">CBHHK173m</strain>
    </source>
</reference>
<feature type="signal peptide" evidence="1">
    <location>
        <begin position="1"/>
        <end position="21"/>
    </location>
</feature>
<sequence length="622" mass="65260">MHLPFFAGGLYLFISALVVEPAPGNKLVPLPQRRHLPSTSFQHRALARRRLLPRALKRELAPRSTINLAYGLESHSSPSTTVKFTAPPHRPIVLLEELDHLLESVLCRPNNEGGAELELNFISEDTHAGALASWSSLRTFSLVTFHSTCNLPDRRGAWLISAVQKAVGGNPQLRLTAQSVPLGEIAPSFRISHRADAVASYSPVIPRGIFDKQLDKVFTFGKAFNFAPRQRLFPVDSTLLARATPSPGISAGGLQVFCVDCGSRTNFSVGVEIDVDGLEIKAAHVNMTVLQFEHDINLEFSFNDSLSFHQAMDVIRAPVPDLAIEVPDVFSGGFFYGGRFSADLDISGALNFSIGARATIPSGASASLVMLGDANSSATGWDGASFGLIPFRLNSGSFNASAQLTLSPFLDFELSLFKGGLSGSARIAVNTPQVSAASLVHTNVNRACQPVGPTDFESFASALTFGAGARLDIHASVNGSLLPGASAALFAHNVTFGDVPTPGAPECFVIADDNPADSATMAGLVPAPTGTLRAAAVAVPTFNVAGIEAYFKASGALPTNVNYTQMLQATAVPDDIKAAVEKTASAGGGGGKGKGNGAARSEVWVGMLVLVGVSMGVAVTLL</sequence>
<dbReference type="InterPro" id="IPR054293">
    <property type="entry name" value="DUF7029"/>
</dbReference>
<dbReference type="EMBL" id="JARJCN010000027">
    <property type="protein sequence ID" value="KAJ7087985.1"/>
    <property type="molecule type" value="Genomic_DNA"/>
</dbReference>
<dbReference type="Pfam" id="PF22974">
    <property type="entry name" value="DUF7029"/>
    <property type="match status" value="1"/>
</dbReference>
<dbReference type="AlphaFoldDB" id="A0AAD6XUB4"/>
<accession>A0AAD6XUB4</accession>
<feature type="chain" id="PRO_5042145836" evidence="1">
    <location>
        <begin position="22"/>
        <end position="622"/>
    </location>
</feature>
<organism evidence="4 5">
    <name type="scientific">Mycena belliarum</name>
    <dbReference type="NCBI Taxonomy" id="1033014"/>
    <lineage>
        <taxon>Eukaryota</taxon>
        <taxon>Fungi</taxon>
        <taxon>Dikarya</taxon>
        <taxon>Basidiomycota</taxon>
        <taxon>Agaricomycotina</taxon>
        <taxon>Agaricomycetes</taxon>
        <taxon>Agaricomycetidae</taxon>
        <taxon>Agaricales</taxon>
        <taxon>Marasmiineae</taxon>
        <taxon>Mycenaceae</taxon>
        <taxon>Mycena</taxon>
    </lineage>
</organism>
<keyword evidence="1" id="KW-0732">Signal</keyword>
<evidence type="ECO:0000256" key="1">
    <source>
        <dbReference type="SAM" id="SignalP"/>
    </source>
</evidence>
<gene>
    <name evidence="4" type="ORF">B0H15DRAFT_295065</name>
</gene>
<evidence type="ECO:0000259" key="2">
    <source>
        <dbReference type="Pfam" id="PF22974"/>
    </source>
</evidence>
<protein>
    <submittedName>
        <fullName evidence="4">Uncharacterized protein</fullName>
    </submittedName>
</protein>
<evidence type="ECO:0000259" key="3">
    <source>
        <dbReference type="Pfam" id="PF23865"/>
    </source>
</evidence>
<feature type="domain" description="DUF7223" evidence="3">
    <location>
        <begin position="254"/>
        <end position="477"/>
    </location>
</feature>
<evidence type="ECO:0000313" key="5">
    <source>
        <dbReference type="Proteomes" id="UP001222325"/>
    </source>
</evidence>
<evidence type="ECO:0000313" key="4">
    <source>
        <dbReference type="EMBL" id="KAJ7087985.1"/>
    </source>
</evidence>
<feature type="domain" description="DUF7029" evidence="2">
    <location>
        <begin position="88"/>
        <end position="189"/>
    </location>
</feature>
<comment type="caution">
    <text evidence="4">The sequence shown here is derived from an EMBL/GenBank/DDBJ whole genome shotgun (WGS) entry which is preliminary data.</text>
</comment>
<keyword evidence="5" id="KW-1185">Reference proteome</keyword>
<dbReference type="InterPro" id="IPR055647">
    <property type="entry name" value="DUF7223"/>
</dbReference>
<name>A0AAD6XUB4_9AGAR</name>
<dbReference type="Proteomes" id="UP001222325">
    <property type="component" value="Unassembled WGS sequence"/>
</dbReference>
<proteinExistence type="predicted"/>